<dbReference type="InterPro" id="IPR015813">
    <property type="entry name" value="Pyrv/PenolPyrv_kinase-like_dom"/>
</dbReference>
<organism evidence="16 17">
    <name type="scientific">Candidatus Ozemobacter sibiricus</name>
    <dbReference type="NCBI Taxonomy" id="2268124"/>
    <lineage>
        <taxon>Bacteria</taxon>
        <taxon>Candidatus Ozemobacteria</taxon>
        <taxon>Candidatus Ozemobacterales</taxon>
        <taxon>Candidatus Ozemobacteraceae</taxon>
        <taxon>Candidatus Ozemobacter</taxon>
    </lineage>
</organism>
<dbReference type="InterPro" id="IPR040442">
    <property type="entry name" value="Pyrv_kinase-like_dom_sf"/>
</dbReference>
<evidence type="ECO:0000256" key="5">
    <source>
        <dbReference type="ARBA" id="ARBA00022723"/>
    </source>
</evidence>
<evidence type="ECO:0000256" key="3">
    <source>
        <dbReference type="ARBA" id="ARBA00012142"/>
    </source>
</evidence>
<evidence type="ECO:0000313" key="16">
    <source>
        <dbReference type="EMBL" id="RCK81600.1"/>
    </source>
</evidence>
<dbReference type="InterPro" id="IPR015806">
    <property type="entry name" value="Pyrv_Knase_insert_dom_sf"/>
</dbReference>
<comment type="caution">
    <text evidence="16">The sequence shown here is derived from an EMBL/GenBank/DDBJ whole genome shotgun (WGS) entry which is preliminary data.</text>
</comment>
<keyword evidence="5" id="KW-0479">Metal-binding</keyword>
<evidence type="ECO:0000256" key="1">
    <source>
        <dbReference type="ARBA" id="ARBA00004997"/>
    </source>
</evidence>
<dbReference type="SUPFAM" id="SSF51621">
    <property type="entry name" value="Phosphoenolpyruvate/pyruvate domain"/>
    <property type="match status" value="1"/>
</dbReference>
<dbReference type="Gene3D" id="3.20.20.60">
    <property type="entry name" value="Phosphoenolpyruvate-binding domains"/>
    <property type="match status" value="1"/>
</dbReference>
<gene>
    <name evidence="16" type="ORF">OZSIB_0734</name>
</gene>
<evidence type="ECO:0000256" key="9">
    <source>
        <dbReference type="ARBA" id="ARBA00022842"/>
    </source>
</evidence>
<evidence type="ECO:0000256" key="12">
    <source>
        <dbReference type="NCBIfam" id="TIGR01064"/>
    </source>
</evidence>
<dbReference type="GO" id="GO:0016301">
    <property type="term" value="F:kinase activity"/>
    <property type="evidence" value="ECO:0007669"/>
    <property type="project" value="UniProtKB-KW"/>
</dbReference>
<keyword evidence="7 13" id="KW-0418">Kinase</keyword>
<dbReference type="SUPFAM" id="SSF52935">
    <property type="entry name" value="PK C-terminal domain-like"/>
    <property type="match status" value="1"/>
</dbReference>
<keyword evidence="9 13" id="KW-0460">Magnesium</keyword>
<dbReference type="UniPathway" id="UPA00109">
    <property type="reaction ID" value="UER00188"/>
</dbReference>
<evidence type="ECO:0000256" key="6">
    <source>
        <dbReference type="ARBA" id="ARBA00022741"/>
    </source>
</evidence>
<dbReference type="SUPFAM" id="SSF50800">
    <property type="entry name" value="PK beta-barrel domain-like"/>
    <property type="match status" value="1"/>
</dbReference>
<dbReference type="GO" id="GO:0000287">
    <property type="term" value="F:magnesium ion binding"/>
    <property type="evidence" value="ECO:0007669"/>
    <property type="project" value="UniProtKB-UniRule"/>
</dbReference>
<comment type="catalytic activity">
    <reaction evidence="13">
        <text>pyruvate + ATP = phosphoenolpyruvate + ADP + H(+)</text>
        <dbReference type="Rhea" id="RHEA:18157"/>
        <dbReference type="ChEBI" id="CHEBI:15361"/>
        <dbReference type="ChEBI" id="CHEBI:15378"/>
        <dbReference type="ChEBI" id="CHEBI:30616"/>
        <dbReference type="ChEBI" id="CHEBI:58702"/>
        <dbReference type="ChEBI" id="CHEBI:456216"/>
        <dbReference type="EC" id="2.7.1.40"/>
    </reaction>
</comment>
<evidence type="ECO:0000259" key="14">
    <source>
        <dbReference type="Pfam" id="PF00224"/>
    </source>
</evidence>
<dbReference type="PRINTS" id="PR01050">
    <property type="entry name" value="PYRUVTKNASE"/>
</dbReference>
<protein>
    <recommendedName>
        <fullName evidence="3 12">Pyruvate kinase</fullName>
        <ecNumber evidence="3 12">2.7.1.40</ecNumber>
    </recommendedName>
</protein>
<dbReference type="EC" id="2.7.1.40" evidence="3 12"/>
<dbReference type="PANTHER" id="PTHR11817">
    <property type="entry name" value="PYRUVATE KINASE"/>
    <property type="match status" value="1"/>
</dbReference>
<name>A0A367ZU88_9BACT</name>
<evidence type="ECO:0000256" key="8">
    <source>
        <dbReference type="ARBA" id="ARBA00022840"/>
    </source>
</evidence>
<evidence type="ECO:0000256" key="4">
    <source>
        <dbReference type="ARBA" id="ARBA00022679"/>
    </source>
</evidence>
<dbReference type="InterPro" id="IPR015793">
    <property type="entry name" value="Pyrv_Knase_brl"/>
</dbReference>
<dbReference type="GO" id="GO:0005524">
    <property type="term" value="F:ATP binding"/>
    <property type="evidence" value="ECO:0007669"/>
    <property type="project" value="UniProtKB-KW"/>
</dbReference>
<dbReference type="NCBIfam" id="NF004491">
    <property type="entry name" value="PRK05826.1"/>
    <property type="match status" value="1"/>
</dbReference>
<keyword evidence="6" id="KW-0547">Nucleotide-binding</keyword>
<reference evidence="16 17" key="1">
    <citation type="submission" date="2018-05" db="EMBL/GenBank/DDBJ databases">
        <title>A metagenomic window into the 2 km-deep terrestrial subsurface aquifer revealed taxonomically and functionally diverse microbial community comprising novel uncultured bacterial lineages.</title>
        <authorList>
            <person name="Kadnikov V.V."/>
            <person name="Mardanov A.V."/>
            <person name="Beletsky A.V."/>
            <person name="Banks D."/>
            <person name="Pimenov N.V."/>
            <person name="Frank Y.A."/>
            <person name="Karnachuk O.V."/>
            <person name="Ravin N.V."/>
        </authorList>
    </citation>
    <scope>NUCLEOTIDE SEQUENCE [LARGE SCALE GENOMIC DNA]</scope>
    <source>
        <strain evidence="16">BY5</strain>
    </source>
</reference>
<dbReference type="Proteomes" id="UP000252355">
    <property type="component" value="Unassembled WGS sequence"/>
</dbReference>
<dbReference type="NCBIfam" id="NF004978">
    <property type="entry name" value="PRK06354.1"/>
    <property type="match status" value="1"/>
</dbReference>
<keyword evidence="4 13" id="KW-0808">Transferase</keyword>
<feature type="domain" description="Pyruvate kinase barrel" evidence="14">
    <location>
        <begin position="3"/>
        <end position="322"/>
    </location>
</feature>
<evidence type="ECO:0000256" key="13">
    <source>
        <dbReference type="RuleBase" id="RU000504"/>
    </source>
</evidence>
<feature type="domain" description="Pyruvate kinase C-terminal" evidence="15">
    <location>
        <begin position="357"/>
        <end position="468"/>
    </location>
</feature>
<dbReference type="Pfam" id="PF00224">
    <property type="entry name" value="PK"/>
    <property type="match status" value="1"/>
</dbReference>
<dbReference type="InterPro" id="IPR001697">
    <property type="entry name" value="Pyr_Knase"/>
</dbReference>
<dbReference type="FunFam" id="2.40.33.10:FF:000001">
    <property type="entry name" value="Pyruvate kinase"/>
    <property type="match status" value="1"/>
</dbReference>
<evidence type="ECO:0000256" key="2">
    <source>
        <dbReference type="ARBA" id="ARBA00008663"/>
    </source>
</evidence>
<dbReference type="Gene3D" id="3.40.1380.20">
    <property type="entry name" value="Pyruvate kinase, C-terminal domain"/>
    <property type="match status" value="1"/>
</dbReference>
<proteinExistence type="inferred from homology"/>
<sequence length="471" mass="50199">MSKRTKIVATLGPASSTVEVIRQLVQAGANVFRLNFSHGTHAGHTAVINAVREAARLEQAHVALLGDLCGPKIRVGTFPNGPVTLTPGQEFTLSEDPTLPGSPTGVGTSYPYLVKDLKVGDTVLLDDGNISMVACEKGPNWVKFTVKDGGVLKDKKGMNMPGVPLSIETITAKDREDLRFILAQNLDYVALSFVRRAGDLRELRSLIGEAPIRVITKIEMPEALQQLEAILDLSDGVMIARGDLGVELPLEQVPALQKHILARCTARGIPAITATQMLESMIDNSRPTRAEATDVFNAILDGTDAVMLSGETAAGRHPVAAVQTMATIAREAEKLTASRRSFDSLLPEVGREIEAIVAHAACEAAVDIGAKAVVAFTHSGNTAQCLSKYHPPVRLMALTPREAACRRLALVWGVEPILVDDLRDTDAMIALAEKTMKARGIAGSGDVLVIVAGVPLGVKGNTNLIKLHRIP</sequence>
<comment type="similarity">
    <text evidence="2 13">Belongs to the pyruvate kinase family.</text>
</comment>
<dbReference type="NCBIfam" id="TIGR01064">
    <property type="entry name" value="pyruv_kin"/>
    <property type="match status" value="1"/>
</dbReference>
<evidence type="ECO:0000256" key="7">
    <source>
        <dbReference type="ARBA" id="ARBA00022777"/>
    </source>
</evidence>
<keyword evidence="10 13" id="KW-0324">Glycolysis</keyword>
<keyword evidence="11 16" id="KW-0670">Pyruvate</keyword>
<keyword evidence="8" id="KW-0067">ATP-binding</keyword>
<evidence type="ECO:0000313" key="17">
    <source>
        <dbReference type="Proteomes" id="UP000252355"/>
    </source>
</evidence>
<dbReference type="InterPro" id="IPR036918">
    <property type="entry name" value="Pyrv_Knase_C_sf"/>
</dbReference>
<dbReference type="Pfam" id="PF02887">
    <property type="entry name" value="PK_C"/>
    <property type="match status" value="1"/>
</dbReference>
<dbReference type="InterPro" id="IPR015795">
    <property type="entry name" value="Pyrv_Knase_C"/>
</dbReference>
<dbReference type="AlphaFoldDB" id="A0A367ZU88"/>
<dbReference type="GO" id="GO:0030955">
    <property type="term" value="F:potassium ion binding"/>
    <property type="evidence" value="ECO:0007669"/>
    <property type="project" value="UniProtKB-UniRule"/>
</dbReference>
<evidence type="ECO:0000259" key="15">
    <source>
        <dbReference type="Pfam" id="PF02887"/>
    </source>
</evidence>
<accession>A0A367ZU88</accession>
<dbReference type="InterPro" id="IPR011037">
    <property type="entry name" value="Pyrv_Knase-like_insert_dom_sf"/>
</dbReference>
<dbReference type="EMBL" id="QOQW01000001">
    <property type="protein sequence ID" value="RCK81600.1"/>
    <property type="molecule type" value="Genomic_DNA"/>
</dbReference>
<dbReference type="Gene3D" id="2.40.33.10">
    <property type="entry name" value="PK beta-barrel domain-like"/>
    <property type="match status" value="1"/>
</dbReference>
<evidence type="ECO:0000256" key="11">
    <source>
        <dbReference type="ARBA" id="ARBA00023317"/>
    </source>
</evidence>
<evidence type="ECO:0000256" key="10">
    <source>
        <dbReference type="ARBA" id="ARBA00023152"/>
    </source>
</evidence>
<comment type="pathway">
    <text evidence="1 13">Carbohydrate degradation; glycolysis; pyruvate from D-glyceraldehyde 3-phosphate: step 5/5.</text>
</comment>
<dbReference type="GO" id="GO:0004743">
    <property type="term" value="F:pyruvate kinase activity"/>
    <property type="evidence" value="ECO:0007669"/>
    <property type="project" value="UniProtKB-UniRule"/>
</dbReference>